<dbReference type="EMBL" id="BAABFC010000001">
    <property type="protein sequence ID" value="GAA4493788.1"/>
    <property type="molecule type" value="Genomic_DNA"/>
</dbReference>
<organism evidence="1 2">
    <name type="scientific">Pseudaeromonas paramecii</name>
    <dbReference type="NCBI Taxonomy" id="2138166"/>
    <lineage>
        <taxon>Bacteria</taxon>
        <taxon>Pseudomonadati</taxon>
        <taxon>Pseudomonadota</taxon>
        <taxon>Gammaproteobacteria</taxon>
        <taxon>Aeromonadales</taxon>
        <taxon>Aeromonadaceae</taxon>
        <taxon>Pseudaeromonas</taxon>
    </lineage>
</organism>
<dbReference type="RefSeq" id="WP_345009639.1">
    <property type="nucleotide sequence ID" value="NZ_BAABFC010000001.1"/>
</dbReference>
<dbReference type="Pfam" id="PF12694">
    <property type="entry name" value="cpYpsA"/>
    <property type="match status" value="1"/>
</dbReference>
<accession>A0ABP8PZ56</accession>
<reference evidence="2" key="1">
    <citation type="journal article" date="2019" name="Int. J. Syst. Evol. Microbiol.">
        <title>The Global Catalogue of Microorganisms (GCM) 10K type strain sequencing project: providing services to taxonomists for standard genome sequencing and annotation.</title>
        <authorList>
            <consortium name="The Broad Institute Genomics Platform"/>
            <consortium name="The Broad Institute Genome Sequencing Center for Infectious Disease"/>
            <person name="Wu L."/>
            <person name="Ma J."/>
        </authorList>
    </citation>
    <scope>NUCLEOTIDE SEQUENCE [LARGE SCALE GENOMIC DNA]</scope>
    <source>
        <strain evidence="2">JCM 32226</strain>
    </source>
</reference>
<evidence type="ECO:0000313" key="2">
    <source>
        <dbReference type="Proteomes" id="UP001501321"/>
    </source>
</evidence>
<dbReference type="SUPFAM" id="SSF102405">
    <property type="entry name" value="MCP/YpsA-like"/>
    <property type="match status" value="1"/>
</dbReference>
<protein>
    <submittedName>
        <fullName evidence="1">Molybdenum carrier protein</fullName>
    </submittedName>
</protein>
<keyword evidence="2" id="KW-1185">Reference proteome</keyword>
<dbReference type="Proteomes" id="UP001501321">
    <property type="component" value="Unassembled WGS sequence"/>
</dbReference>
<name>A0ABP8PZ56_9GAMM</name>
<sequence length="159" mass="17560">MPLTSLTTLISGGQTGVDRAALDFARRQGLAHGGWCPKGRLAADGPLPDDYRLQETDSPGYRQRTKANVRDSDATLILIRGELSGGSRLTQEFIRKLGKPGFIWQLDDPYPPQHTALLCWLSQHPIRVLNLAGPSEARSPGIYQTSLALLQRLWDEQVT</sequence>
<dbReference type="Gene3D" id="3.40.50.450">
    <property type="match status" value="1"/>
</dbReference>
<proteinExistence type="predicted"/>
<evidence type="ECO:0000313" key="1">
    <source>
        <dbReference type="EMBL" id="GAA4493788.1"/>
    </source>
</evidence>
<comment type="caution">
    <text evidence="1">The sequence shown here is derived from an EMBL/GenBank/DDBJ whole genome shotgun (WGS) entry which is preliminary data.</text>
</comment>
<gene>
    <name evidence="1" type="ORF">GCM10023095_04550</name>
</gene>
<dbReference type="InterPro" id="IPR024755">
    <property type="entry name" value="cpYpsA"/>
</dbReference>